<feature type="chain" id="PRO_5044873071" evidence="2">
    <location>
        <begin position="20"/>
        <end position="206"/>
    </location>
</feature>
<feature type="region of interest" description="Disordered" evidence="1">
    <location>
        <begin position="131"/>
        <end position="164"/>
    </location>
</feature>
<feature type="compositionally biased region" description="Acidic residues" evidence="1">
    <location>
        <begin position="141"/>
        <end position="152"/>
    </location>
</feature>
<keyword evidence="2" id="KW-0732">Signal</keyword>
<evidence type="ECO:0000313" key="3">
    <source>
        <dbReference type="EMBL" id="KAL3800243.1"/>
    </source>
</evidence>
<sequence length="206" mass="23261">MRASIIVALLVAAVFFVLMEPLAHAPLRNYLACSVADKSLRNRFVSEDELIPIINALMPDGCCLKPTVFERALANDDSVTSKKYRYFLTTDDDFNVVDVGEKALFTVKKYREDNVRKCAVGCFANEKRIPTDDGGDVSASSDEDNASSNEEDETRRTSYRQNEFKIPQVVKDKFAKYALKKHKDNSHKNPEQQMSKSKRAKPNNEA</sequence>
<gene>
    <name evidence="3" type="ORF">ACHAWO_013825</name>
</gene>
<organism evidence="3 4">
    <name type="scientific">Cyclotella atomus</name>
    <dbReference type="NCBI Taxonomy" id="382360"/>
    <lineage>
        <taxon>Eukaryota</taxon>
        <taxon>Sar</taxon>
        <taxon>Stramenopiles</taxon>
        <taxon>Ochrophyta</taxon>
        <taxon>Bacillariophyta</taxon>
        <taxon>Coscinodiscophyceae</taxon>
        <taxon>Thalassiosirophycidae</taxon>
        <taxon>Stephanodiscales</taxon>
        <taxon>Stephanodiscaceae</taxon>
        <taxon>Cyclotella</taxon>
    </lineage>
</organism>
<dbReference type="AlphaFoldDB" id="A0ABD3QIG7"/>
<dbReference type="Proteomes" id="UP001530400">
    <property type="component" value="Unassembled WGS sequence"/>
</dbReference>
<keyword evidence="4" id="KW-1185">Reference proteome</keyword>
<evidence type="ECO:0000256" key="1">
    <source>
        <dbReference type="SAM" id="MobiDB-lite"/>
    </source>
</evidence>
<accession>A0ABD3QIG7</accession>
<dbReference type="EMBL" id="JALLPJ020000164">
    <property type="protein sequence ID" value="KAL3800243.1"/>
    <property type="molecule type" value="Genomic_DNA"/>
</dbReference>
<protein>
    <submittedName>
        <fullName evidence="3">Uncharacterized protein</fullName>
    </submittedName>
</protein>
<feature type="compositionally biased region" description="Basic residues" evidence="1">
    <location>
        <begin position="196"/>
        <end position="206"/>
    </location>
</feature>
<evidence type="ECO:0000313" key="4">
    <source>
        <dbReference type="Proteomes" id="UP001530400"/>
    </source>
</evidence>
<reference evidence="3 4" key="1">
    <citation type="submission" date="2024-10" db="EMBL/GenBank/DDBJ databases">
        <title>Updated reference genomes for cyclostephanoid diatoms.</title>
        <authorList>
            <person name="Roberts W.R."/>
            <person name="Alverson A.J."/>
        </authorList>
    </citation>
    <scope>NUCLEOTIDE SEQUENCE [LARGE SCALE GENOMIC DNA]</scope>
    <source>
        <strain evidence="3 4">AJA010-31</strain>
    </source>
</reference>
<name>A0ABD3QIG7_9STRA</name>
<feature type="signal peptide" evidence="2">
    <location>
        <begin position="1"/>
        <end position="19"/>
    </location>
</feature>
<comment type="caution">
    <text evidence="3">The sequence shown here is derived from an EMBL/GenBank/DDBJ whole genome shotgun (WGS) entry which is preliminary data.</text>
</comment>
<feature type="region of interest" description="Disordered" evidence="1">
    <location>
        <begin position="177"/>
        <end position="206"/>
    </location>
</feature>
<proteinExistence type="predicted"/>
<evidence type="ECO:0000256" key="2">
    <source>
        <dbReference type="SAM" id="SignalP"/>
    </source>
</evidence>